<organism evidence="2 3">
    <name type="scientific">Capsicum baccatum</name>
    <name type="common">Peruvian pepper</name>
    <dbReference type="NCBI Taxonomy" id="33114"/>
    <lineage>
        <taxon>Eukaryota</taxon>
        <taxon>Viridiplantae</taxon>
        <taxon>Streptophyta</taxon>
        <taxon>Embryophyta</taxon>
        <taxon>Tracheophyta</taxon>
        <taxon>Spermatophyta</taxon>
        <taxon>Magnoliopsida</taxon>
        <taxon>eudicotyledons</taxon>
        <taxon>Gunneridae</taxon>
        <taxon>Pentapetalae</taxon>
        <taxon>asterids</taxon>
        <taxon>lamiids</taxon>
        <taxon>Solanales</taxon>
        <taxon>Solanaceae</taxon>
        <taxon>Solanoideae</taxon>
        <taxon>Capsiceae</taxon>
        <taxon>Capsicum</taxon>
    </lineage>
</organism>
<reference evidence="3" key="2">
    <citation type="journal article" date="2017" name="J. Anim. Genet.">
        <title>Multiple reference genome sequences of hot pepper reveal the massive evolution of plant disease resistance genes by retroduplication.</title>
        <authorList>
            <person name="Kim S."/>
            <person name="Park J."/>
            <person name="Yeom S.-I."/>
            <person name="Kim Y.-M."/>
            <person name="Seo E."/>
            <person name="Kim K.-T."/>
            <person name="Kim M.-S."/>
            <person name="Lee J.M."/>
            <person name="Cheong K."/>
            <person name="Shin H.-S."/>
            <person name="Kim S.-B."/>
            <person name="Han K."/>
            <person name="Lee J."/>
            <person name="Park M."/>
            <person name="Lee H.-A."/>
            <person name="Lee H.-Y."/>
            <person name="Lee Y."/>
            <person name="Oh S."/>
            <person name="Lee J.H."/>
            <person name="Choi E."/>
            <person name="Choi E."/>
            <person name="Lee S.E."/>
            <person name="Jeon J."/>
            <person name="Kim H."/>
            <person name="Choi G."/>
            <person name="Song H."/>
            <person name="Lee J."/>
            <person name="Lee S.-C."/>
            <person name="Kwon J.-K."/>
            <person name="Lee H.-Y."/>
            <person name="Koo N."/>
            <person name="Hong Y."/>
            <person name="Kim R.W."/>
            <person name="Kang W.-H."/>
            <person name="Huh J.H."/>
            <person name="Kang B.-C."/>
            <person name="Yang T.-J."/>
            <person name="Lee Y.-H."/>
            <person name="Bennetzen J.L."/>
            <person name="Choi D."/>
        </authorList>
    </citation>
    <scope>NUCLEOTIDE SEQUENCE [LARGE SCALE GENOMIC DNA]</scope>
    <source>
        <strain evidence="3">cv. PBC81</strain>
    </source>
</reference>
<protein>
    <submittedName>
        <fullName evidence="2">Uncharacterized protein</fullName>
    </submittedName>
</protein>
<proteinExistence type="predicted"/>
<sequence length="121" mass="14044">MKQDWAFYKQLMRENTERARDTNQEQISGIEVDLDKEKTNDVDDFDKEHFINLNDEGSDESDDPHDMNSLMFPKASLKRQLSTDDIGTTGRVKQSKTKSAREELHSIVELMSAKLLLHLMQ</sequence>
<evidence type="ECO:0000313" key="2">
    <source>
        <dbReference type="EMBL" id="PHT53512.1"/>
    </source>
</evidence>
<feature type="region of interest" description="Disordered" evidence="1">
    <location>
        <begin position="81"/>
        <end position="100"/>
    </location>
</feature>
<evidence type="ECO:0000313" key="3">
    <source>
        <dbReference type="Proteomes" id="UP000224567"/>
    </source>
</evidence>
<reference evidence="2 3" key="1">
    <citation type="journal article" date="2017" name="Genome Biol.">
        <title>New reference genome sequences of hot pepper reveal the massive evolution of plant disease-resistance genes by retroduplication.</title>
        <authorList>
            <person name="Kim S."/>
            <person name="Park J."/>
            <person name="Yeom S.I."/>
            <person name="Kim Y.M."/>
            <person name="Seo E."/>
            <person name="Kim K.T."/>
            <person name="Kim M.S."/>
            <person name="Lee J.M."/>
            <person name="Cheong K."/>
            <person name="Shin H.S."/>
            <person name="Kim S.B."/>
            <person name="Han K."/>
            <person name="Lee J."/>
            <person name="Park M."/>
            <person name="Lee H.A."/>
            <person name="Lee H.Y."/>
            <person name="Lee Y."/>
            <person name="Oh S."/>
            <person name="Lee J.H."/>
            <person name="Choi E."/>
            <person name="Choi E."/>
            <person name="Lee S.E."/>
            <person name="Jeon J."/>
            <person name="Kim H."/>
            <person name="Choi G."/>
            <person name="Song H."/>
            <person name="Lee J."/>
            <person name="Lee S.C."/>
            <person name="Kwon J.K."/>
            <person name="Lee H.Y."/>
            <person name="Koo N."/>
            <person name="Hong Y."/>
            <person name="Kim R.W."/>
            <person name="Kang W.H."/>
            <person name="Huh J.H."/>
            <person name="Kang B.C."/>
            <person name="Yang T.J."/>
            <person name="Lee Y.H."/>
            <person name="Bennetzen J.L."/>
            <person name="Choi D."/>
        </authorList>
    </citation>
    <scope>NUCLEOTIDE SEQUENCE [LARGE SCALE GENOMIC DNA]</scope>
    <source>
        <strain evidence="3">cv. PBC81</strain>
    </source>
</reference>
<gene>
    <name evidence="2" type="ORF">CQW23_07974</name>
</gene>
<evidence type="ECO:0000256" key="1">
    <source>
        <dbReference type="SAM" id="MobiDB-lite"/>
    </source>
</evidence>
<comment type="caution">
    <text evidence="2">The sequence shown here is derived from an EMBL/GenBank/DDBJ whole genome shotgun (WGS) entry which is preliminary data.</text>
</comment>
<dbReference type="OrthoDB" id="1910266at2759"/>
<keyword evidence="3" id="KW-1185">Reference proteome</keyword>
<dbReference type="AlphaFoldDB" id="A0A2G2X7M2"/>
<name>A0A2G2X7M2_CAPBA</name>
<dbReference type="EMBL" id="MLFT02000003">
    <property type="protein sequence ID" value="PHT53512.1"/>
    <property type="molecule type" value="Genomic_DNA"/>
</dbReference>
<dbReference type="Proteomes" id="UP000224567">
    <property type="component" value="Unassembled WGS sequence"/>
</dbReference>
<accession>A0A2G2X7M2</accession>